<dbReference type="Pfam" id="PF01863">
    <property type="entry name" value="YgjP-like"/>
    <property type="match status" value="2"/>
</dbReference>
<dbReference type="PANTHER" id="PTHR30399">
    <property type="entry name" value="UNCHARACTERIZED PROTEIN YGJP"/>
    <property type="match status" value="1"/>
</dbReference>
<protein>
    <recommendedName>
        <fullName evidence="1">YgjP-like metallopeptidase domain-containing protein</fullName>
    </recommendedName>
</protein>
<evidence type="ECO:0000313" key="2">
    <source>
        <dbReference type="EMBL" id="PVY58814.1"/>
    </source>
</evidence>
<dbReference type="OrthoDB" id="581382at2"/>
<dbReference type="Gene3D" id="3.30.2010.10">
    <property type="entry name" value="Metalloproteases ('zincins'), catalytic domain"/>
    <property type="match status" value="1"/>
</dbReference>
<proteinExistence type="predicted"/>
<gene>
    <name evidence="2" type="ORF">C7373_103102</name>
</gene>
<dbReference type="InterPro" id="IPR053136">
    <property type="entry name" value="UTP_pyrophosphatase-like"/>
</dbReference>
<name>A0A2U1CD09_9FIRM</name>
<evidence type="ECO:0000313" key="3">
    <source>
        <dbReference type="Proteomes" id="UP000245778"/>
    </source>
</evidence>
<sequence length="186" mass="21032">MVEELRTVSTPQGMIQYLLAVKKVKNMNLRVRPDGSVHVSVSRRVPKTAADDFVRSRANWIAARLAERAAGPGPLAPPDREAALPVLRASLERMWPLVEPLGVKKPELKARFMTSRWGSCHWTRGIIVLNTALTVVPQELLDYVTLHELVHFLHPNHGAGFYAAMDRLLPEWRVRRSALRSYTLAR</sequence>
<dbReference type="AlphaFoldDB" id="A0A2U1CD09"/>
<feature type="domain" description="YgjP-like metallopeptidase" evidence="1">
    <location>
        <begin position="98"/>
        <end position="181"/>
    </location>
</feature>
<dbReference type="CDD" id="cd07344">
    <property type="entry name" value="M48_yhfN_like"/>
    <property type="match status" value="1"/>
</dbReference>
<organism evidence="2 3">
    <name type="scientific">Intestinimonas butyriciproducens</name>
    <dbReference type="NCBI Taxonomy" id="1297617"/>
    <lineage>
        <taxon>Bacteria</taxon>
        <taxon>Bacillati</taxon>
        <taxon>Bacillota</taxon>
        <taxon>Clostridia</taxon>
        <taxon>Eubacteriales</taxon>
        <taxon>Intestinimonas</taxon>
    </lineage>
</organism>
<dbReference type="EMBL" id="QEKK01000003">
    <property type="protein sequence ID" value="PVY58814.1"/>
    <property type="molecule type" value="Genomic_DNA"/>
</dbReference>
<dbReference type="Proteomes" id="UP000245778">
    <property type="component" value="Unassembled WGS sequence"/>
</dbReference>
<reference evidence="2 3" key="1">
    <citation type="submission" date="2018-04" db="EMBL/GenBank/DDBJ databases">
        <title>Genomic Encyclopedia of Type Strains, Phase IV (KMG-IV): sequencing the most valuable type-strain genomes for metagenomic binning, comparative biology and taxonomic classification.</title>
        <authorList>
            <person name="Goeker M."/>
        </authorList>
    </citation>
    <scope>NUCLEOTIDE SEQUENCE [LARGE SCALE GENOMIC DNA]</scope>
    <source>
        <strain evidence="2 3">DSM 26588</strain>
    </source>
</reference>
<dbReference type="PANTHER" id="PTHR30399:SF1">
    <property type="entry name" value="UTP PYROPHOSPHATASE"/>
    <property type="match status" value="1"/>
</dbReference>
<comment type="caution">
    <text evidence="2">The sequence shown here is derived from an EMBL/GenBank/DDBJ whole genome shotgun (WGS) entry which is preliminary data.</text>
</comment>
<dbReference type="InterPro" id="IPR002725">
    <property type="entry name" value="YgjP-like_metallopeptidase"/>
</dbReference>
<feature type="domain" description="YgjP-like metallopeptidase" evidence="1">
    <location>
        <begin position="25"/>
        <end position="70"/>
    </location>
</feature>
<dbReference type="GeneID" id="93229768"/>
<evidence type="ECO:0000259" key="1">
    <source>
        <dbReference type="Pfam" id="PF01863"/>
    </source>
</evidence>
<dbReference type="RefSeq" id="WP_058117292.1">
    <property type="nucleotide sequence ID" value="NZ_CAMREZ010000001.1"/>
</dbReference>
<accession>A0A2U1CD09</accession>